<dbReference type="PANTHER" id="PTHR10253">
    <property type="entry name" value="POLYCOMB PROTEIN"/>
    <property type="match status" value="1"/>
</dbReference>
<evidence type="ECO:0000256" key="5">
    <source>
        <dbReference type="ARBA" id="ARBA00023163"/>
    </source>
</evidence>
<dbReference type="PROSITE" id="PS50294">
    <property type="entry name" value="WD_REPEATS_REGION"/>
    <property type="match status" value="1"/>
</dbReference>
<evidence type="ECO:0000256" key="4">
    <source>
        <dbReference type="ARBA" id="ARBA00023015"/>
    </source>
</evidence>
<evidence type="ECO:0000256" key="6">
    <source>
        <dbReference type="PROSITE-ProRule" id="PRU00221"/>
    </source>
</evidence>
<gene>
    <name evidence="7" type="ORF">L5515_019240</name>
</gene>
<evidence type="ECO:0000256" key="1">
    <source>
        <dbReference type="ARBA" id="ARBA00008075"/>
    </source>
</evidence>
<dbReference type="InterPro" id="IPR036322">
    <property type="entry name" value="WD40_repeat_dom_sf"/>
</dbReference>
<evidence type="ECO:0000313" key="7">
    <source>
        <dbReference type="EMBL" id="UMM43945.1"/>
    </source>
</evidence>
<feature type="repeat" description="WD" evidence="6">
    <location>
        <begin position="37"/>
        <end position="76"/>
    </location>
</feature>
<dbReference type="SUPFAM" id="SSF50978">
    <property type="entry name" value="WD40 repeat-like"/>
    <property type="match status" value="1"/>
</dbReference>
<keyword evidence="5" id="KW-0804">Transcription</keyword>
<keyword evidence="2 6" id="KW-0853">WD repeat</keyword>
<comment type="similarity">
    <text evidence="1">Belongs to the WD repeat ESC family.</text>
</comment>
<dbReference type="EMBL" id="CP092625">
    <property type="protein sequence ID" value="UMM43945.1"/>
    <property type="molecule type" value="Genomic_DNA"/>
</dbReference>
<evidence type="ECO:0000256" key="3">
    <source>
        <dbReference type="ARBA" id="ARBA00022737"/>
    </source>
</evidence>
<evidence type="ECO:0000313" key="8">
    <source>
        <dbReference type="Proteomes" id="UP000829354"/>
    </source>
</evidence>
<dbReference type="InterPro" id="IPR051243">
    <property type="entry name" value="PcG_WD-repeat"/>
</dbReference>
<evidence type="ECO:0000256" key="2">
    <source>
        <dbReference type="ARBA" id="ARBA00022574"/>
    </source>
</evidence>
<keyword evidence="3" id="KW-0677">Repeat</keyword>
<sequence length="76" mass="8523">MVDLQVIEGNREEINNIRTSPTNPGMAKYCLVIFNNPAAHVPKILTVEWSPDGRPLFSGGFDHKIVCWNLAEEKVT</sequence>
<dbReference type="InterPro" id="IPR001680">
    <property type="entry name" value="WD40_rpt"/>
</dbReference>
<proteinExistence type="inferred from homology"/>
<reference evidence="7 8" key="1">
    <citation type="submission" date="2022-04" db="EMBL/GenBank/DDBJ databases">
        <title>Chromosome-level reference genomes for two strains of Caenorhabditis briggsae: an improved platform for comparative genomics.</title>
        <authorList>
            <person name="Stevens L."/>
            <person name="Andersen E."/>
        </authorList>
    </citation>
    <scope>NUCLEOTIDE SEQUENCE [LARGE SCALE GENOMIC DNA]</scope>
    <source>
        <strain evidence="7">VX34</strain>
        <tissue evidence="7">Whole-organism</tissue>
    </source>
</reference>
<accession>A0AAE9JTW0</accession>
<dbReference type="AlphaFoldDB" id="A0AAE9JTW0"/>
<dbReference type="PROSITE" id="PS50082">
    <property type="entry name" value="WD_REPEATS_2"/>
    <property type="match status" value="1"/>
</dbReference>
<dbReference type="Proteomes" id="UP000829354">
    <property type="component" value="Chromosome X"/>
</dbReference>
<protein>
    <submittedName>
        <fullName evidence="7">Uncharacterized protein</fullName>
    </submittedName>
</protein>
<dbReference type="Pfam" id="PF00400">
    <property type="entry name" value="WD40"/>
    <property type="match status" value="1"/>
</dbReference>
<keyword evidence="8" id="KW-1185">Reference proteome</keyword>
<organism evidence="7 8">
    <name type="scientific">Caenorhabditis briggsae</name>
    <dbReference type="NCBI Taxonomy" id="6238"/>
    <lineage>
        <taxon>Eukaryota</taxon>
        <taxon>Metazoa</taxon>
        <taxon>Ecdysozoa</taxon>
        <taxon>Nematoda</taxon>
        <taxon>Chromadorea</taxon>
        <taxon>Rhabditida</taxon>
        <taxon>Rhabditina</taxon>
        <taxon>Rhabditomorpha</taxon>
        <taxon>Rhabditoidea</taxon>
        <taxon>Rhabditidae</taxon>
        <taxon>Peloderinae</taxon>
        <taxon>Caenorhabditis</taxon>
    </lineage>
</organism>
<dbReference type="InterPro" id="IPR015943">
    <property type="entry name" value="WD40/YVTN_repeat-like_dom_sf"/>
</dbReference>
<keyword evidence="4" id="KW-0805">Transcription regulation</keyword>
<name>A0AAE9JTW0_CAEBR</name>
<dbReference type="Gene3D" id="2.130.10.10">
    <property type="entry name" value="YVTN repeat-like/Quinoprotein amine dehydrogenase"/>
    <property type="match status" value="1"/>
</dbReference>